<keyword evidence="4" id="KW-0804">Transcription</keyword>
<name>A0A211ZC33_9PROT</name>
<comment type="caution">
    <text evidence="6">The sequence shown here is derived from an EMBL/GenBank/DDBJ whole genome shotgun (WGS) entry which is preliminary data.</text>
</comment>
<dbReference type="Pfam" id="PF03466">
    <property type="entry name" value="LysR_substrate"/>
    <property type="match status" value="1"/>
</dbReference>
<feature type="domain" description="HTH lysR-type" evidence="5">
    <location>
        <begin position="46"/>
        <end position="103"/>
    </location>
</feature>
<dbReference type="InterPro" id="IPR058163">
    <property type="entry name" value="LysR-type_TF_proteobact-type"/>
</dbReference>
<organism evidence="6 7">
    <name type="scientific">Inquilinus limosus</name>
    <dbReference type="NCBI Taxonomy" id="171674"/>
    <lineage>
        <taxon>Bacteria</taxon>
        <taxon>Pseudomonadati</taxon>
        <taxon>Pseudomonadota</taxon>
        <taxon>Alphaproteobacteria</taxon>
        <taxon>Rhodospirillales</taxon>
        <taxon>Rhodospirillaceae</taxon>
        <taxon>Inquilinus</taxon>
    </lineage>
</organism>
<evidence type="ECO:0000256" key="2">
    <source>
        <dbReference type="ARBA" id="ARBA00023015"/>
    </source>
</evidence>
<sequence>MVSTLDECYLFRSGIHGLIARVGHDSLIKGRKRLCLPLWCGIKVMDKLDAMRMFVRVVESGSFSQAARDLNVSQPTVSKQLAALEARLGIQLLARNSRALAVTPAGQDYYEATVRILQDLDFIEERVLEGQSAPSGLVRVTLSPAFGRMFVIPRLPDFRTRFPDVAIEMEVSGRHVDLIEEGMDVAIRIGRLSDSALVARRIGDMRMITSASAGYLARHGTPQTLDELRTHQRISYVHQGDIIGWGFHVDGRQVTVDGGGAFRTNDAEHVRGAVLAGLGIAHHASWLFTDVLASGEVVRILDRHAPPPFPINAVTAAGRRMPSRVRQFIDFLAAICAEEPELKIGGG</sequence>
<dbReference type="PROSITE" id="PS50931">
    <property type="entry name" value="HTH_LYSR"/>
    <property type="match status" value="1"/>
</dbReference>
<evidence type="ECO:0000259" key="5">
    <source>
        <dbReference type="PROSITE" id="PS50931"/>
    </source>
</evidence>
<dbReference type="FunFam" id="3.40.190.290:FF:000001">
    <property type="entry name" value="Transcriptional regulator, LysR family"/>
    <property type="match status" value="1"/>
</dbReference>
<dbReference type="CDD" id="cd08422">
    <property type="entry name" value="PBP2_CrgA_like"/>
    <property type="match status" value="1"/>
</dbReference>
<keyword evidence="3" id="KW-0238">DNA-binding</keyword>
<keyword evidence="7" id="KW-1185">Reference proteome</keyword>
<comment type="similarity">
    <text evidence="1">Belongs to the LysR transcriptional regulatory family.</text>
</comment>
<dbReference type="Proteomes" id="UP000196655">
    <property type="component" value="Unassembled WGS sequence"/>
</dbReference>
<dbReference type="GO" id="GO:0003700">
    <property type="term" value="F:DNA-binding transcription factor activity"/>
    <property type="evidence" value="ECO:0007669"/>
    <property type="project" value="InterPro"/>
</dbReference>
<evidence type="ECO:0000313" key="6">
    <source>
        <dbReference type="EMBL" id="OWJ62687.1"/>
    </source>
</evidence>
<protein>
    <recommendedName>
        <fullName evidence="5">HTH lysR-type domain-containing protein</fullName>
    </recommendedName>
</protein>
<dbReference type="PRINTS" id="PR00039">
    <property type="entry name" value="HTHLYSR"/>
</dbReference>
<evidence type="ECO:0000256" key="4">
    <source>
        <dbReference type="ARBA" id="ARBA00023163"/>
    </source>
</evidence>
<dbReference type="InterPro" id="IPR005119">
    <property type="entry name" value="LysR_subst-bd"/>
</dbReference>
<dbReference type="AlphaFoldDB" id="A0A211ZC33"/>
<dbReference type="Gene3D" id="1.10.10.10">
    <property type="entry name" value="Winged helix-like DNA-binding domain superfamily/Winged helix DNA-binding domain"/>
    <property type="match status" value="1"/>
</dbReference>
<dbReference type="FunFam" id="1.10.10.10:FF:000001">
    <property type="entry name" value="LysR family transcriptional regulator"/>
    <property type="match status" value="1"/>
</dbReference>
<dbReference type="OrthoDB" id="9812435at2"/>
<dbReference type="SUPFAM" id="SSF53850">
    <property type="entry name" value="Periplasmic binding protein-like II"/>
    <property type="match status" value="1"/>
</dbReference>
<dbReference type="SUPFAM" id="SSF46785">
    <property type="entry name" value="Winged helix' DNA-binding domain"/>
    <property type="match status" value="1"/>
</dbReference>
<dbReference type="GO" id="GO:0006351">
    <property type="term" value="P:DNA-templated transcription"/>
    <property type="evidence" value="ECO:0007669"/>
    <property type="project" value="TreeGrafter"/>
</dbReference>
<dbReference type="Gene3D" id="3.40.190.290">
    <property type="match status" value="1"/>
</dbReference>
<dbReference type="PANTHER" id="PTHR30537:SF5">
    <property type="entry name" value="HTH-TYPE TRANSCRIPTIONAL ACTIVATOR TTDR-RELATED"/>
    <property type="match status" value="1"/>
</dbReference>
<dbReference type="InterPro" id="IPR036390">
    <property type="entry name" value="WH_DNA-bd_sf"/>
</dbReference>
<reference evidence="7" key="1">
    <citation type="submission" date="2017-05" db="EMBL/GenBank/DDBJ databases">
        <authorList>
            <person name="Macchi M."/>
            <person name="Festa S."/>
            <person name="Coppotelli B.M."/>
            <person name="Morelli I.S."/>
        </authorList>
    </citation>
    <scope>NUCLEOTIDE SEQUENCE [LARGE SCALE GENOMIC DNA]</scope>
    <source>
        <strain evidence="7">I</strain>
    </source>
</reference>
<dbReference type="PANTHER" id="PTHR30537">
    <property type="entry name" value="HTH-TYPE TRANSCRIPTIONAL REGULATOR"/>
    <property type="match status" value="1"/>
</dbReference>
<proteinExistence type="inferred from homology"/>
<dbReference type="Pfam" id="PF00126">
    <property type="entry name" value="HTH_1"/>
    <property type="match status" value="1"/>
</dbReference>
<evidence type="ECO:0000256" key="1">
    <source>
        <dbReference type="ARBA" id="ARBA00009437"/>
    </source>
</evidence>
<accession>A0A211ZC33</accession>
<dbReference type="InterPro" id="IPR036388">
    <property type="entry name" value="WH-like_DNA-bd_sf"/>
</dbReference>
<keyword evidence="2" id="KW-0805">Transcription regulation</keyword>
<gene>
    <name evidence="6" type="ORF">BWR60_30165</name>
</gene>
<dbReference type="InterPro" id="IPR000847">
    <property type="entry name" value="LysR_HTH_N"/>
</dbReference>
<evidence type="ECO:0000313" key="7">
    <source>
        <dbReference type="Proteomes" id="UP000196655"/>
    </source>
</evidence>
<evidence type="ECO:0000256" key="3">
    <source>
        <dbReference type="ARBA" id="ARBA00023125"/>
    </source>
</evidence>
<dbReference type="EMBL" id="NHON01000094">
    <property type="protein sequence ID" value="OWJ62687.1"/>
    <property type="molecule type" value="Genomic_DNA"/>
</dbReference>
<dbReference type="GO" id="GO:0043565">
    <property type="term" value="F:sequence-specific DNA binding"/>
    <property type="evidence" value="ECO:0007669"/>
    <property type="project" value="TreeGrafter"/>
</dbReference>